<dbReference type="SUPFAM" id="SSF69593">
    <property type="entry name" value="Glycerol-3-phosphate (1)-acyltransferase"/>
    <property type="match status" value="1"/>
</dbReference>
<dbReference type="CDD" id="cd07989">
    <property type="entry name" value="LPLAT_AGPAT-like"/>
    <property type="match status" value="1"/>
</dbReference>
<keyword evidence="4" id="KW-1133">Transmembrane helix</keyword>
<reference evidence="6 7" key="1">
    <citation type="journal article" date="2015" name="Int. J. Syst. Evol. Microbiol.">
        <title>Gemmobacter intermedius sp. nov., isolated from a white stork (Ciconia ciconia).</title>
        <authorList>
            <person name="Kampfer P."/>
            <person name="Jerzak L."/>
            <person name="Wilharm G."/>
            <person name="Golke J."/>
            <person name="Busse H.J."/>
            <person name="Glaeser S.P."/>
        </authorList>
    </citation>
    <scope>NUCLEOTIDE SEQUENCE [LARGE SCALE GENOMIC DNA]</scope>
    <source>
        <strain evidence="6 7">119/4</strain>
    </source>
</reference>
<feature type="transmembrane region" description="Helical" evidence="4">
    <location>
        <begin position="6"/>
        <end position="34"/>
    </location>
</feature>
<proteinExistence type="predicted"/>
<evidence type="ECO:0000313" key="6">
    <source>
        <dbReference type="EMBL" id="RWY43352.1"/>
    </source>
</evidence>
<dbReference type="GO" id="GO:0003841">
    <property type="term" value="F:1-acylglycerol-3-phosphate O-acyltransferase activity"/>
    <property type="evidence" value="ECO:0007669"/>
    <property type="project" value="TreeGrafter"/>
</dbReference>
<evidence type="ECO:0000313" key="7">
    <source>
        <dbReference type="Proteomes" id="UP000287168"/>
    </source>
</evidence>
<dbReference type="SMART" id="SM00563">
    <property type="entry name" value="PlsC"/>
    <property type="match status" value="1"/>
</dbReference>
<protein>
    <submittedName>
        <fullName evidence="6">1-acyl-sn-glycerol-3-phosphate acyltransferase</fullName>
    </submittedName>
</protein>
<feature type="domain" description="Phospholipid/glycerol acyltransferase" evidence="5">
    <location>
        <begin position="73"/>
        <end position="187"/>
    </location>
</feature>
<evidence type="ECO:0000256" key="1">
    <source>
        <dbReference type="ARBA" id="ARBA00005189"/>
    </source>
</evidence>
<evidence type="ECO:0000256" key="4">
    <source>
        <dbReference type="SAM" id="Phobius"/>
    </source>
</evidence>
<dbReference type="PANTHER" id="PTHR10434:SF40">
    <property type="entry name" value="1-ACYL-SN-GLYCEROL-3-PHOSPHATE ACYLTRANSFERASE"/>
    <property type="match status" value="1"/>
</dbReference>
<dbReference type="EMBL" id="SBLC01000005">
    <property type="protein sequence ID" value="RWY43352.1"/>
    <property type="molecule type" value="Genomic_DNA"/>
</dbReference>
<dbReference type="AlphaFoldDB" id="A0A3S3UGU6"/>
<accession>A0A3S3UGU6</accession>
<evidence type="ECO:0000259" key="5">
    <source>
        <dbReference type="SMART" id="SM00563"/>
    </source>
</evidence>
<keyword evidence="2 6" id="KW-0808">Transferase</keyword>
<dbReference type="Proteomes" id="UP000287168">
    <property type="component" value="Unassembled WGS sequence"/>
</dbReference>
<evidence type="ECO:0000256" key="3">
    <source>
        <dbReference type="ARBA" id="ARBA00023315"/>
    </source>
</evidence>
<organism evidence="6 7">
    <name type="scientific">Falsigemmobacter intermedius</name>
    <dbReference type="NCBI Taxonomy" id="1553448"/>
    <lineage>
        <taxon>Bacteria</taxon>
        <taxon>Pseudomonadati</taxon>
        <taxon>Pseudomonadota</taxon>
        <taxon>Alphaproteobacteria</taxon>
        <taxon>Rhodobacterales</taxon>
        <taxon>Paracoccaceae</taxon>
        <taxon>Falsigemmobacter</taxon>
    </lineage>
</organism>
<dbReference type="PANTHER" id="PTHR10434">
    <property type="entry name" value="1-ACYL-SN-GLYCEROL-3-PHOSPHATE ACYLTRANSFERASE"/>
    <property type="match status" value="1"/>
</dbReference>
<dbReference type="GO" id="GO:0006654">
    <property type="term" value="P:phosphatidic acid biosynthetic process"/>
    <property type="evidence" value="ECO:0007669"/>
    <property type="project" value="TreeGrafter"/>
</dbReference>
<keyword evidence="7" id="KW-1185">Reference proteome</keyword>
<keyword evidence="4" id="KW-0812">Transmembrane</keyword>
<keyword evidence="4" id="KW-0472">Membrane</keyword>
<name>A0A3S3UGU6_9RHOB</name>
<keyword evidence="3 6" id="KW-0012">Acyltransferase</keyword>
<gene>
    <name evidence="6" type="ORF">EP867_05145</name>
</gene>
<evidence type="ECO:0000256" key="2">
    <source>
        <dbReference type="ARBA" id="ARBA00022679"/>
    </source>
</evidence>
<sequence length="243" mass="26835">MRLALQYVLSVLFIIQMYVMMAVIALAFFPWALFSRRGAMMACHAYCGWVRFSARWMVGLRSEIRGTPPEGPVLIASKHQSFLDIILLFSALPHPRFVMKRELLFTPILGQYAMRIGCIPVNRGKGMSALREMLKAAKTGPHANGQLIIFAQGTRVAPGAKAPYKIGVGALYQALKRDCVPAAVNVGLFWPRRGLLRKPGTAVLEFLPVIPPGLKVEPFMQVLEEVVEARSDALMAEALADKA</sequence>
<dbReference type="OrthoDB" id="5290997at2"/>
<comment type="caution">
    <text evidence="6">The sequence shown here is derived from an EMBL/GenBank/DDBJ whole genome shotgun (WGS) entry which is preliminary data.</text>
</comment>
<dbReference type="Pfam" id="PF01553">
    <property type="entry name" value="Acyltransferase"/>
    <property type="match status" value="1"/>
</dbReference>
<dbReference type="InterPro" id="IPR002123">
    <property type="entry name" value="Plipid/glycerol_acylTrfase"/>
</dbReference>
<comment type="pathway">
    <text evidence="1">Lipid metabolism.</text>
</comment>